<keyword evidence="6 7" id="KW-0472">Membrane</keyword>
<comment type="similarity">
    <text evidence="7">Belongs to the binding-protein-dependent transport system permease family.</text>
</comment>
<dbReference type="InterPro" id="IPR035906">
    <property type="entry name" value="MetI-like_sf"/>
</dbReference>
<keyword evidence="4 7" id="KW-0812">Transmembrane</keyword>
<dbReference type="PROSITE" id="PS50928">
    <property type="entry name" value="ABC_TM1"/>
    <property type="match status" value="1"/>
</dbReference>
<protein>
    <submittedName>
        <fullName evidence="9">ABC transporter permease</fullName>
    </submittedName>
</protein>
<name>A0A537IIW6_9BACT</name>
<keyword evidence="3" id="KW-1003">Cell membrane</keyword>
<evidence type="ECO:0000256" key="5">
    <source>
        <dbReference type="ARBA" id="ARBA00022989"/>
    </source>
</evidence>
<dbReference type="InterPro" id="IPR000515">
    <property type="entry name" value="MetI-like"/>
</dbReference>
<dbReference type="CDD" id="cd06261">
    <property type="entry name" value="TM_PBP2"/>
    <property type="match status" value="1"/>
</dbReference>
<feature type="transmembrane region" description="Helical" evidence="7">
    <location>
        <begin position="146"/>
        <end position="165"/>
    </location>
</feature>
<feature type="transmembrane region" description="Helical" evidence="7">
    <location>
        <begin position="77"/>
        <end position="102"/>
    </location>
</feature>
<gene>
    <name evidence="9" type="ORF">E6H05_12870</name>
</gene>
<dbReference type="InterPro" id="IPR025966">
    <property type="entry name" value="OppC_N"/>
</dbReference>
<evidence type="ECO:0000256" key="6">
    <source>
        <dbReference type="ARBA" id="ARBA00023136"/>
    </source>
</evidence>
<feature type="transmembrane region" description="Helical" evidence="7">
    <location>
        <begin position="114"/>
        <end position="134"/>
    </location>
</feature>
<dbReference type="NCBIfam" id="NF045476">
    <property type="entry name" value="Opp4C"/>
    <property type="match status" value="1"/>
</dbReference>
<evidence type="ECO:0000256" key="3">
    <source>
        <dbReference type="ARBA" id="ARBA00022475"/>
    </source>
</evidence>
<dbReference type="GO" id="GO:0055085">
    <property type="term" value="P:transmembrane transport"/>
    <property type="evidence" value="ECO:0007669"/>
    <property type="project" value="InterPro"/>
</dbReference>
<reference evidence="9 10" key="1">
    <citation type="journal article" date="2019" name="Nat. Microbiol.">
        <title>Mediterranean grassland soil C-N compound turnover is dependent on rainfall and depth, and is mediated by genomically divergent microorganisms.</title>
        <authorList>
            <person name="Diamond S."/>
            <person name="Andeer P.F."/>
            <person name="Li Z."/>
            <person name="Crits-Christoph A."/>
            <person name="Burstein D."/>
            <person name="Anantharaman K."/>
            <person name="Lane K.R."/>
            <person name="Thomas B.C."/>
            <person name="Pan C."/>
            <person name="Northen T.R."/>
            <person name="Banfield J.F."/>
        </authorList>
    </citation>
    <scope>NUCLEOTIDE SEQUENCE [LARGE SCALE GENOMIC DNA]</scope>
    <source>
        <strain evidence="9">NP_8</strain>
    </source>
</reference>
<organism evidence="9 10">
    <name type="scientific">Candidatus Segetimicrobium genomatis</name>
    <dbReference type="NCBI Taxonomy" id="2569760"/>
    <lineage>
        <taxon>Bacteria</taxon>
        <taxon>Bacillati</taxon>
        <taxon>Candidatus Sysuimicrobiota</taxon>
        <taxon>Candidatus Sysuimicrobiia</taxon>
        <taxon>Candidatus Sysuimicrobiales</taxon>
        <taxon>Candidatus Segetimicrobiaceae</taxon>
        <taxon>Candidatus Segetimicrobium</taxon>
    </lineage>
</organism>
<dbReference type="PANTHER" id="PTHR43386:SF23">
    <property type="entry name" value="ABC TRANSPORTER"/>
    <property type="match status" value="1"/>
</dbReference>
<dbReference type="InterPro" id="IPR053523">
    <property type="entry name" value="Oligopeptide_permease_AppC"/>
</dbReference>
<dbReference type="Gene3D" id="1.10.3720.10">
    <property type="entry name" value="MetI-like"/>
    <property type="match status" value="1"/>
</dbReference>
<dbReference type="AlphaFoldDB" id="A0A537IIW6"/>
<dbReference type="InterPro" id="IPR050366">
    <property type="entry name" value="BP-dependent_transpt_permease"/>
</dbReference>
<evidence type="ECO:0000259" key="8">
    <source>
        <dbReference type="PROSITE" id="PS50928"/>
    </source>
</evidence>
<evidence type="ECO:0000256" key="1">
    <source>
        <dbReference type="ARBA" id="ARBA00004651"/>
    </source>
</evidence>
<dbReference type="Pfam" id="PF12911">
    <property type="entry name" value="OppC_N"/>
    <property type="match status" value="1"/>
</dbReference>
<evidence type="ECO:0000313" key="10">
    <source>
        <dbReference type="Proteomes" id="UP000318834"/>
    </source>
</evidence>
<evidence type="ECO:0000256" key="7">
    <source>
        <dbReference type="RuleBase" id="RU363032"/>
    </source>
</evidence>
<dbReference type="Pfam" id="PF00528">
    <property type="entry name" value="BPD_transp_1"/>
    <property type="match status" value="1"/>
</dbReference>
<comment type="subcellular location">
    <subcellularLocation>
        <location evidence="1 7">Cell membrane</location>
        <topology evidence="1 7">Multi-pass membrane protein</topology>
    </subcellularLocation>
</comment>
<feature type="domain" description="ABC transmembrane type-1" evidence="8">
    <location>
        <begin position="75"/>
        <end position="272"/>
    </location>
</feature>
<evidence type="ECO:0000313" key="9">
    <source>
        <dbReference type="EMBL" id="TMI71258.1"/>
    </source>
</evidence>
<keyword evidence="2 7" id="KW-0813">Transport</keyword>
<evidence type="ECO:0000256" key="4">
    <source>
        <dbReference type="ARBA" id="ARBA00022692"/>
    </source>
</evidence>
<dbReference type="EMBL" id="VBAP01000118">
    <property type="protein sequence ID" value="TMI71258.1"/>
    <property type="molecule type" value="Genomic_DNA"/>
</dbReference>
<dbReference type="Proteomes" id="UP000318834">
    <property type="component" value="Unassembled WGS sequence"/>
</dbReference>
<comment type="caution">
    <text evidence="9">The sequence shown here is derived from an EMBL/GenBank/DDBJ whole genome shotgun (WGS) entry which is preliminary data.</text>
</comment>
<sequence length="285" mass="30641">MAGLAWWRFTRHRMAVVGLLVVAVLGAASALAPWLSPYDADKPQLQIQLRPPSPVHLLGTDDLGRDLLTRILYGGRISLSIGVLAMTLAVLMGTAVGAAAGYYGGAIDNLLMRFTDLMLSIPALFLLILLTLVLRSFPIPFLRGGVLAIVLAIALLSWMTVARLVRASFLSLKEQVFVEAARALGVGNGRIMIRHILPNAASPIIVAATLRVASSIITESGLSFLGFGVQPPTPTWGNMLKNAQDQMITAPWTAIFPGLFIFVTVIAINYVGDGLRDALDPRHLR</sequence>
<dbReference type="PANTHER" id="PTHR43386">
    <property type="entry name" value="OLIGOPEPTIDE TRANSPORT SYSTEM PERMEASE PROTEIN APPC"/>
    <property type="match status" value="1"/>
</dbReference>
<dbReference type="GO" id="GO:0005886">
    <property type="term" value="C:plasma membrane"/>
    <property type="evidence" value="ECO:0007669"/>
    <property type="project" value="UniProtKB-SubCell"/>
</dbReference>
<dbReference type="SUPFAM" id="SSF161098">
    <property type="entry name" value="MetI-like"/>
    <property type="match status" value="1"/>
</dbReference>
<feature type="transmembrane region" description="Helical" evidence="7">
    <location>
        <begin position="249"/>
        <end position="271"/>
    </location>
</feature>
<proteinExistence type="inferred from homology"/>
<evidence type="ECO:0000256" key="2">
    <source>
        <dbReference type="ARBA" id="ARBA00022448"/>
    </source>
</evidence>
<accession>A0A537IIW6</accession>
<keyword evidence="5 7" id="KW-1133">Transmembrane helix</keyword>